<feature type="domain" description="DUF427" evidence="2">
    <location>
        <begin position="44"/>
        <end position="139"/>
    </location>
</feature>
<comment type="caution">
    <text evidence="3">The sequence shown here is derived from an EMBL/GenBank/DDBJ whole genome shotgun (WGS) entry which is preliminary data.</text>
</comment>
<feature type="region of interest" description="Disordered" evidence="1">
    <location>
        <begin position="1"/>
        <end position="32"/>
    </location>
</feature>
<dbReference type="PANTHER" id="PTHR43058:SF1">
    <property type="entry name" value="DUF427 DOMAIN-CONTAINING PROTEIN"/>
    <property type="match status" value="1"/>
</dbReference>
<dbReference type="Pfam" id="PF04248">
    <property type="entry name" value="NTP_transf_9"/>
    <property type="match status" value="1"/>
</dbReference>
<dbReference type="InterPro" id="IPR038694">
    <property type="entry name" value="DUF427_sf"/>
</dbReference>
<evidence type="ECO:0000259" key="2">
    <source>
        <dbReference type="Pfam" id="PF04248"/>
    </source>
</evidence>
<dbReference type="Proteomes" id="UP001316803">
    <property type="component" value="Unassembled WGS sequence"/>
</dbReference>
<dbReference type="PANTHER" id="PTHR43058">
    <property type="entry name" value="SLR0655 PROTEIN"/>
    <property type="match status" value="1"/>
</dbReference>
<dbReference type="AlphaFoldDB" id="A0AAN8F9X9"/>
<feature type="compositionally biased region" description="Polar residues" evidence="1">
    <location>
        <begin position="1"/>
        <end position="26"/>
    </location>
</feature>
<evidence type="ECO:0000256" key="1">
    <source>
        <dbReference type="SAM" id="MobiDB-lite"/>
    </source>
</evidence>
<protein>
    <recommendedName>
        <fullName evidence="2">DUF427 domain-containing protein</fullName>
    </recommendedName>
</protein>
<keyword evidence="4" id="KW-1185">Reference proteome</keyword>
<accession>A0AAN8F9X9</accession>
<gene>
    <name evidence="3" type="ORF">OHC33_004764</name>
</gene>
<dbReference type="InterPro" id="IPR007361">
    <property type="entry name" value="DUF427"/>
</dbReference>
<evidence type="ECO:0000313" key="4">
    <source>
        <dbReference type="Proteomes" id="UP001316803"/>
    </source>
</evidence>
<dbReference type="Gene3D" id="2.170.150.40">
    <property type="entry name" value="Domain of unknown function (DUF427)"/>
    <property type="match status" value="1"/>
</dbReference>
<sequence>MSSSAASKGPDTTTMTSATKQKQKLNVHSFPRPPLCERTDRHLVIKWNDTVIADTKEAYWVLETTHPPTYYLPPTSLNATATTLSTIPRYKTMCEWKGAATYHNLTLNATNDTVKGKIWSYESPTPAFRGIKDYLCFYASGVPWKCCVDGEQVQPQEGDFYGGWVTSELEGRMKGGPGTWGW</sequence>
<evidence type="ECO:0000313" key="3">
    <source>
        <dbReference type="EMBL" id="KAK5954191.1"/>
    </source>
</evidence>
<reference evidence="3 4" key="1">
    <citation type="submission" date="2022-12" db="EMBL/GenBank/DDBJ databases">
        <title>Genomic features and morphological characterization of a novel Knufia sp. strain isolated from spacecraft assembly facility.</title>
        <authorList>
            <person name="Teixeira M."/>
            <person name="Chander A.M."/>
            <person name="Stajich J.E."/>
            <person name="Venkateswaran K."/>
        </authorList>
    </citation>
    <scope>NUCLEOTIDE SEQUENCE [LARGE SCALE GENOMIC DNA]</scope>
    <source>
        <strain evidence="3 4">FJI-L2-BK-P2</strain>
    </source>
</reference>
<proteinExistence type="predicted"/>
<organism evidence="3 4">
    <name type="scientific">Knufia fluminis</name>
    <dbReference type="NCBI Taxonomy" id="191047"/>
    <lineage>
        <taxon>Eukaryota</taxon>
        <taxon>Fungi</taxon>
        <taxon>Dikarya</taxon>
        <taxon>Ascomycota</taxon>
        <taxon>Pezizomycotina</taxon>
        <taxon>Eurotiomycetes</taxon>
        <taxon>Chaetothyriomycetidae</taxon>
        <taxon>Chaetothyriales</taxon>
        <taxon>Trichomeriaceae</taxon>
        <taxon>Knufia</taxon>
    </lineage>
</organism>
<dbReference type="EMBL" id="JAKLMC020000009">
    <property type="protein sequence ID" value="KAK5954191.1"/>
    <property type="molecule type" value="Genomic_DNA"/>
</dbReference>
<name>A0AAN8F9X9_9EURO</name>